<name>A0A814NQK7_9BILA</name>
<keyword evidence="2" id="KW-1185">Reference proteome</keyword>
<comment type="caution">
    <text evidence="1">The sequence shown here is derived from an EMBL/GenBank/DDBJ whole genome shotgun (WGS) entry which is preliminary data.</text>
</comment>
<gene>
    <name evidence="1" type="ORF">OXX778_LOCUS20875</name>
</gene>
<evidence type="ECO:0008006" key="3">
    <source>
        <dbReference type="Google" id="ProtNLM"/>
    </source>
</evidence>
<evidence type="ECO:0000313" key="1">
    <source>
        <dbReference type="EMBL" id="CAF1095286.1"/>
    </source>
</evidence>
<protein>
    <recommendedName>
        <fullName evidence="3">SWIM-type domain-containing protein</fullName>
    </recommendedName>
</protein>
<reference evidence="1" key="1">
    <citation type="submission" date="2021-02" db="EMBL/GenBank/DDBJ databases">
        <authorList>
            <person name="Nowell W R."/>
        </authorList>
    </citation>
    <scope>NUCLEOTIDE SEQUENCE</scope>
    <source>
        <strain evidence="1">Ploen Becks lab</strain>
    </source>
</reference>
<organism evidence="1 2">
    <name type="scientific">Brachionus calyciflorus</name>
    <dbReference type="NCBI Taxonomy" id="104777"/>
    <lineage>
        <taxon>Eukaryota</taxon>
        <taxon>Metazoa</taxon>
        <taxon>Spiralia</taxon>
        <taxon>Gnathifera</taxon>
        <taxon>Rotifera</taxon>
        <taxon>Eurotatoria</taxon>
        <taxon>Monogononta</taxon>
        <taxon>Pseudotrocha</taxon>
        <taxon>Ploima</taxon>
        <taxon>Brachionidae</taxon>
        <taxon>Brachionus</taxon>
    </lineage>
</organism>
<accession>A0A814NQK7</accession>
<evidence type="ECO:0000313" key="2">
    <source>
        <dbReference type="Proteomes" id="UP000663879"/>
    </source>
</evidence>
<feature type="non-terminal residue" evidence="1">
    <location>
        <position position="1"/>
    </location>
</feature>
<dbReference type="AlphaFoldDB" id="A0A814NQK7"/>
<dbReference type="EMBL" id="CAJNOC010007265">
    <property type="protein sequence ID" value="CAF1095286.1"/>
    <property type="molecule type" value="Genomic_DNA"/>
</dbReference>
<sequence length="143" mass="16642">MKKKLKLRNDMEKYLELRLMSSQNIFTKIEELQADGFPKLENLENDEDSKIVFAKIQSRHSNSLKYKIFLRFKPHSNNLDNLSWVCSSKTGKRTLGCCSHVAALIYFMGYGRYHLENIPKPGIKLKKIIIPIFNDTDDDEDVS</sequence>
<proteinExistence type="predicted"/>
<dbReference type="OrthoDB" id="10046738at2759"/>
<dbReference type="Proteomes" id="UP000663879">
    <property type="component" value="Unassembled WGS sequence"/>
</dbReference>